<dbReference type="InterPro" id="IPR011990">
    <property type="entry name" value="TPR-like_helical_dom_sf"/>
</dbReference>
<dbReference type="Gene3D" id="3.40.50.300">
    <property type="entry name" value="P-loop containing nucleotide triphosphate hydrolases"/>
    <property type="match status" value="1"/>
</dbReference>
<dbReference type="SMART" id="SM00421">
    <property type="entry name" value="HTH_LUXR"/>
    <property type="match status" value="1"/>
</dbReference>
<dbReference type="PROSITE" id="PS00622">
    <property type="entry name" value="HTH_LUXR_1"/>
    <property type="match status" value="1"/>
</dbReference>
<dbReference type="PANTHER" id="PTHR44688">
    <property type="entry name" value="DNA-BINDING TRANSCRIPTIONAL ACTIVATOR DEVR_DOSR"/>
    <property type="match status" value="1"/>
</dbReference>
<dbReference type="SUPFAM" id="SSF46894">
    <property type="entry name" value="C-terminal effector domain of the bipartite response regulators"/>
    <property type="match status" value="1"/>
</dbReference>
<evidence type="ECO:0000256" key="3">
    <source>
        <dbReference type="ARBA" id="ARBA00023163"/>
    </source>
</evidence>
<keyword evidence="6" id="KW-1185">Reference proteome</keyword>
<evidence type="ECO:0000313" key="5">
    <source>
        <dbReference type="EMBL" id="BCS95682.1"/>
    </source>
</evidence>
<sequence length="867" mass="97607">MQLLKTKFHIPRINTGSTVSRERLRRQIGDTSPLVLISAPAGYGKTTLLSEWAEESKSPVGWVSLEQSEDIPELFWRYFLTAVVSASGGCGEHALEQIRSAGISSIETILTGVINDVTEKGAGFTLVLDDYHVITDSLIHGGMAFFIDHQPENMRLIIAGREKPQLALSKYRVSGKLTEIRAVQFKFNAHETECLLNSIHGLNLDMDDLASLSQKTEGWVAGLALAVLSMRESEDRHAFIRSFTGSHRYVIDYLIEEVLAGLDEDVRTFMLKLSVLERFCPELCASVTDHPESLSLVTEMAQNNLFLIPLDDERQWFRYHHLFRDVLLKNLEQNHGGDIPQLHRKAFGWLKDSGFHTEAFHHGILGGAYPDAAETLAEHAPDLYEESGGLILQELMGRLPGEVVLSNPVLCCYHVLLDVFAGHFDRIELLEQDGFRGNGLVLGFQSLLKSYQYFYQDGEFEKCIGELNICLKLIPERHRAALGLAGLLLSLSLRYSGDIVSAYEEVKDISLDHDIPVLKAISYVDILVGMGRLQDALTFIDRTMEKGHDHYGENLFPEYGYLLVVKAGILRERDEISEALKLCRKGLELGRDKEFVEFTFLGNLEYARILTASGNVEEAQKALETSTDAARSSSTWGEGMCLAHQARIEMGKGHMVQAWHLLKDIVDPKVSEIPYRKHSEYLSYCRYCLGMNEPETVHQLTDRMISEDLAVHRDGRLVECYILKAMAFHVQNNTEKALGTLEKAFAVSSKEGFVRVYIDEGDTIRMLFRQALEKGTLPDYLKPYATTPASAPGLTRSVMINEFKEGFNEREIEILSLMKQGCSNKNIADTLFLSVNTVRWYASRIFGKLNVKRRGEAVAFAEKYELI</sequence>
<keyword evidence="3" id="KW-0804">Transcription</keyword>
<dbReference type="Gene3D" id="1.10.10.10">
    <property type="entry name" value="Winged helix-like DNA-binding domain superfamily/Winged helix DNA-binding domain"/>
    <property type="match status" value="1"/>
</dbReference>
<dbReference type="PANTHER" id="PTHR44688:SF16">
    <property type="entry name" value="DNA-BINDING TRANSCRIPTIONAL ACTIVATOR DEVR_DOSR"/>
    <property type="match status" value="1"/>
</dbReference>
<dbReference type="CDD" id="cd06170">
    <property type="entry name" value="LuxR_C_like"/>
    <property type="match status" value="1"/>
</dbReference>
<evidence type="ECO:0000259" key="4">
    <source>
        <dbReference type="PROSITE" id="PS50043"/>
    </source>
</evidence>
<dbReference type="PRINTS" id="PR00038">
    <property type="entry name" value="HTHLUXR"/>
</dbReference>
<dbReference type="Gene3D" id="1.25.40.10">
    <property type="entry name" value="Tetratricopeptide repeat domain"/>
    <property type="match status" value="1"/>
</dbReference>
<dbReference type="InterPro" id="IPR036388">
    <property type="entry name" value="WH-like_DNA-bd_sf"/>
</dbReference>
<dbReference type="EMBL" id="AP024488">
    <property type="protein sequence ID" value="BCS95682.1"/>
    <property type="molecule type" value="Genomic_DNA"/>
</dbReference>
<gene>
    <name evidence="5" type="primary">malT</name>
    <name evidence="5" type="ORF">DSLASN_13140</name>
</gene>
<feature type="domain" description="HTH luxR-type" evidence="4">
    <location>
        <begin position="800"/>
        <end position="865"/>
    </location>
</feature>
<dbReference type="SUPFAM" id="SSF48452">
    <property type="entry name" value="TPR-like"/>
    <property type="match status" value="1"/>
</dbReference>
<dbReference type="Proteomes" id="UP001320148">
    <property type="component" value="Chromosome"/>
</dbReference>
<dbReference type="Pfam" id="PF17874">
    <property type="entry name" value="TPR_MalT"/>
    <property type="match status" value="1"/>
</dbReference>
<dbReference type="InterPro" id="IPR016032">
    <property type="entry name" value="Sig_transdc_resp-reg_C-effctor"/>
</dbReference>
<dbReference type="SUPFAM" id="SSF52540">
    <property type="entry name" value="P-loop containing nucleoside triphosphate hydrolases"/>
    <property type="match status" value="1"/>
</dbReference>
<dbReference type="InterPro" id="IPR000792">
    <property type="entry name" value="Tscrpt_reg_LuxR_C"/>
</dbReference>
<evidence type="ECO:0000256" key="2">
    <source>
        <dbReference type="ARBA" id="ARBA00023125"/>
    </source>
</evidence>
<dbReference type="InterPro" id="IPR041617">
    <property type="entry name" value="TPR_MalT"/>
</dbReference>
<proteinExistence type="predicted"/>
<dbReference type="PROSITE" id="PS50043">
    <property type="entry name" value="HTH_LUXR_2"/>
    <property type="match status" value="1"/>
</dbReference>
<protein>
    <submittedName>
        <fullName evidence="5">Helix-turn-helix transcriptional regulator</fullName>
    </submittedName>
</protein>
<organism evidence="5 6">
    <name type="scientific">Desulfoluna limicola</name>
    <dbReference type="NCBI Taxonomy" id="2810562"/>
    <lineage>
        <taxon>Bacteria</taxon>
        <taxon>Pseudomonadati</taxon>
        <taxon>Thermodesulfobacteriota</taxon>
        <taxon>Desulfobacteria</taxon>
        <taxon>Desulfobacterales</taxon>
        <taxon>Desulfolunaceae</taxon>
        <taxon>Desulfoluna</taxon>
    </lineage>
</organism>
<evidence type="ECO:0000256" key="1">
    <source>
        <dbReference type="ARBA" id="ARBA00023015"/>
    </source>
</evidence>
<keyword evidence="2" id="KW-0238">DNA-binding</keyword>
<accession>A0ABN6EZF6</accession>
<dbReference type="Pfam" id="PF25873">
    <property type="entry name" value="WHD_MalT"/>
    <property type="match status" value="1"/>
</dbReference>
<evidence type="ECO:0000313" key="6">
    <source>
        <dbReference type="Proteomes" id="UP001320148"/>
    </source>
</evidence>
<keyword evidence="1" id="KW-0805">Transcription regulation</keyword>
<dbReference type="InterPro" id="IPR059106">
    <property type="entry name" value="WHD_MalT"/>
</dbReference>
<reference evidence="5 6" key="1">
    <citation type="submission" date="2021-02" db="EMBL/GenBank/DDBJ databases">
        <title>Complete genome of Desulfoluna sp. strain ASN36.</title>
        <authorList>
            <person name="Takahashi A."/>
            <person name="Kojima H."/>
            <person name="Fukui M."/>
        </authorList>
    </citation>
    <scope>NUCLEOTIDE SEQUENCE [LARGE SCALE GENOMIC DNA]</scope>
    <source>
        <strain evidence="5 6">ASN36</strain>
    </source>
</reference>
<dbReference type="InterPro" id="IPR027417">
    <property type="entry name" value="P-loop_NTPase"/>
</dbReference>
<name>A0ABN6EZF6_9BACT</name>
<dbReference type="RefSeq" id="WP_236891964.1">
    <property type="nucleotide sequence ID" value="NZ_AP024488.1"/>
</dbReference>
<dbReference type="Pfam" id="PF00196">
    <property type="entry name" value="GerE"/>
    <property type="match status" value="1"/>
</dbReference>